<dbReference type="FunFam" id="2.20.25.420:FF:000001">
    <property type="entry name" value="Zinc finger protein ZPR1"/>
    <property type="match status" value="1"/>
</dbReference>
<dbReference type="InterPro" id="IPR042452">
    <property type="entry name" value="ZPR1_Znf1/2"/>
</dbReference>
<keyword evidence="7" id="KW-1185">Reference proteome</keyword>
<dbReference type="InterPro" id="IPR056180">
    <property type="entry name" value="ZPR1_jr_dom"/>
</dbReference>
<gene>
    <name evidence="6" type="ORF">GE061_013450</name>
</gene>
<dbReference type="Proteomes" id="UP000466442">
    <property type="component" value="Linkage Group LG5"/>
</dbReference>
<dbReference type="Pfam" id="PF22794">
    <property type="entry name" value="jr-ZPR1"/>
    <property type="match status" value="2"/>
</dbReference>
<dbReference type="EMBL" id="WIXP02000005">
    <property type="protein sequence ID" value="KAF6210346.1"/>
    <property type="molecule type" value="Genomic_DNA"/>
</dbReference>
<dbReference type="PANTHER" id="PTHR10876:SF0">
    <property type="entry name" value="ZINC FINGER PROTEIN ZPR1"/>
    <property type="match status" value="1"/>
</dbReference>
<dbReference type="FunFam" id="2.60.120.1040:FF:000006">
    <property type="entry name" value="Zinc finger protein zpr1"/>
    <property type="match status" value="1"/>
</dbReference>
<evidence type="ECO:0000259" key="5">
    <source>
        <dbReference type="SMART" id="SM00709"/>
    </source>
</evidence>
<dbReference type="OrthoDB" id="308464at2759"/>
<dbReference type="Gene3D" id="2.20.25.420">
    <property type="entry name" value="ZPR1, zinc finger domain"/>
    <property type="match status" value="2"/>
</dbReference>
<dbReference type="InterPro" id="IPR004457">
    <property type="entry name" value="Znf_ZPR1"/>
</dbReference>
<dbReference type="GO" id="GO:0008270">
    <property type="term" value="F:zinc ion binding"/>
    <property type="evidence" value="ECO:0007669"/>
    <property type="project" value="UniProtKB-KW"/>
</dbReference>
<evidence type="ECO:0000256" key="3">
    <source>
        <dbReference type="ARBA" id="ARBA00022771"/>
    </source>
</evidence>
<comment type="caution">
    <text evidence="6">The sequence shown here is derived from an EMBL/GenBank/DDBJ whole genome shotgun (WGS) entry which is preliminary data.</text>
</comment>
<evidence type="ECO:0000256" key="2">
    <source>
        <dbReference type="ARBA" id="ARBA00022723"/>
    </source>
</evidence>
<proteinExistence type="inferred from homology"/>
<dbReference type="SMART" id="SM00709">
    <property type="entry name" value="Zpr1"/>
    <property type="match status" value="2"/>
</dbReference>
<dbReference type="NCBIfam" id="TIGR00310">
    <property type="entry name" value="ZPR1_znf"/>
    <property type="match status" value="2"/>
</dbReference>
<dbReference type="Gene3D" id="2.60.120.1040">
    <property type="entry name" value="ZPR1, A/B domain"/>
    <property type="match status" value="2"/>
</dbReference>
<organism evidence="6 7">
    <name type="scientific">Apolygus lucorum</name>
    <name type="common">Small green plant bug</name>
    <name type="synonym">Lygocoris lucorum</name>
    <dbReference type="NCBI Taxonomy" id="248454"/>
    <lineage>
        <taxon>Eukaryota</taxon>
        <taxon>Metazoa</taxon>
        <taxon>Ecdysozoa</taxon>
        <taxon>Arthropoda</taxon>
        <taxon>Hexapoda</taxon>
        <taxon>Insecta</taxon>
        <taxon>Pterygota</taxon>
        <taxon>Neoptera</taxon>
        <taxon>Paraneoptera</taxon>
        <taxon>Hemiptera</taxon>
        <taxon>Heteroptera</taxon>
        <taxon>Panheteroptera</taxon>
        <taxon>Cimicomorpha</taxon>
        <taxon>Miridae</taxon>
        <taxon>Mirini</taxon>
        <taxon>Apolygus</taxon>
    </lineage>
</organism>
<name>A0A6A4JHH4_APOLU</name>
<dbReference type="AlphaFoldDB" id="A0A6A4JHH4"/>
<reference evidence="6" key="1">
    <citation type="journal article" date="2021" name="Mol. Ecol. Resour.">
        <title>Apolygus lucorum genome provides insights into omnivorousness and mesophyll feeding.</title>
        <authorList>
            <person name="Liu Y."/>
            <person name="Liu H."/>
            <person name="Wang H."/>
            <person name="Huang T."/>
            <person name="Liu B."/>
            <person name="Yang B."/>
            <person name="Yin L."/>
            <person name="Li B."/>
            <person name="Zhang Y."/>
            <person name="Zhang S."/>
            <person name="Jiang F."/>
            <person name="Zhang X."/>
            <person name="Ren Y."/>
            <person name="Wang B."/>
            <person name="Wang S."/>
            <person name="Lu Y."/>
            <person name="Wu K."/>
            <person name="Fan W."/>
            <person name="Wang G."/>
        </authorList>
    </citation>
    <scope>NUCLEOTIDE SEQUENCE</scope>
    <source>
        <strain evidence="6">12Hb</strain>
    </source>
</reference>
<keyword evidence="2" id="KW-0479">Metal-binding</keyword>
<dbReference type="FunFam" id="2.20.25.420:FF:000003">
    <property type="entry name" value="zinc finger protein ZPR1"/>
    <property type="match status" value="1"/>
</dbReference>
<dbReference type="PANTHER" id="PTHR10876">
    <property type="entry name" value="ZINC FINGER PROTEIN ZPR1"/>
    <property type="match status" value="1"/>
</dbReference>
<protein>
    <recommendedName>
        <fullName evidence="5">Zinc finger ZPR1-type domain-containing protein</fullName>
    </recommendedName>
</protein>
<evidence type="ECO:0000313" key="6">
    <source>
        <dbReference type="EMBL" id="KAF6210346.1"/>
    </source>
</evidence>
<dbReference type="FunFam" id="2.60.120.1040:FF:000003">
    <property type="entry name" value="Zinc finger protein zpr1"/>
    <property type="match status" value="1"/>
</dbReference>
<sequence>MEESWILEPPAVCCSNYLELIDLGSSQLTNMSEPNKPLFRDLDPDDIEPETTEVESLCMNCEKNGNTRILLTKIPFYKEVVLISFECEHCGYKNNEIQPGGEIQEEGVRVTLTVNNVQDLNRKVVKSDYCTVKIPHIDFEISRQSQKGEVTTIEGVICRAITGLQQDQPIRRIQHPEAAKQIDDFIETLEGLKSVSSPYTMIFEDISGNSFVENPFAPKADPNCSKEAFKRTIGEDHILGVFTKEEVGEQDENNKDLHTLEMGSDNVTYEQLQGEVLTFPTNCPNCSTPCDTNMKVTRIPHFKEVVIMATSCEACGHRTSEVKSAGGIEEKGVKIEVKVRGPQDFSRDVLKSETCSLSIPELELEAGPFTIAGKFTTIEGLLKDIREGIKKGGAEFGIFGDTKDENSASSINNCMSRLSKVLDGSETATLILDDPAGNSYIQMLADDPELDEALRITHYERSFEQNEELGINDMKTENYEEDS</sequence>
<dbReference type="Pfam" id="PF03367">
    <property type="entry name" value="Zn_ribbon_ZPR1"/>
    <property type="match status" value="2"/>
</dbReference>
<feature type="domain" description="Zinc finger ZPR1-type" evidence="5">
    <location>
        <begin position="281"/>
        <end position="443"/>
    </location>
</feature>
<dbReference type="GO" id="GO:0005634">
    <property type="term" value="C:nucleus"/>
    <property type="evidence" value="ECO:0007669"/>
    <property type="project" value="TreeGrafter"/>
</dbReference>
<feature type="domain" description="Zinc finger ZPR1-type" evidence="5">
    <location>
        <begin position="56"/>
        <end position="214"/>
    </location>
</feature>
<evidence type="ECO:0000256" key="4">
    <source>
        <dbReference type="ARBA" id="ARBA00022833"/>
    </source>
</evidence>
<comment type="similarity">
    <text evidence="1">Belongs to the ZPR1 family.</text>
</comment>
<evidence type="ECO:0000313" key="7">
    <source>
        <dbReference type="Proteomes" id="UP000466442"/>
    </source>
</evidence>
<dbReference type="InterPro" id="IPR040141">
    <property type="entry name" value="ZPR1"/>
</dbReference>
<keyword evidence="4" id="KW-0862">Zinc</keyword>
<evidence type="ECO:0000256" key="1">
    <source>
        <dbReference type="ARBA" id="ARBA00008354"/>
    </source>
</evidence>
<keyword evidence="3" id="KW-0863">Zinc-finger</keyword>
<dbReference type="InterPro" id="IPR042451">
    <property type="entry name" value="ZPR1_A/B_dom"/>
</dbReference>
<accession>A0A6A4JHH4</accession>